<protein>
    <submittedName>
        <fullName evidence="1">Uncharacterized protein</fullName>
    </submittedName>
</protein>
<reference evidence="1" key="1">
    <citation type="submission" date="2019-08" db="EMBL/GenBank/DDBJ databases">
        <authorList>
            <person name="Kucharzyk K."/>
            <person name="Murdoch R.W."/>
            <person name="Higgins S."/>
            <person name="Loffler F."/>
        </authorList>
    </citation>
    <scope>NUCLEOTIDE SEQUENCE</scope>
</reference>
<name>A0A645DWU5_9ZZZZ</name>
<dbReference type="EMBL" id="VSSQ01040567">
    <property type="protein sequence ID" value="MPM93847.1"/>
    <property type="molecule type" value="Genomic_DNA"/>
</dbReference>
<accession>A0A645DWU5</accession>
<organism evidence="1">
    <name type="scientific">bioreactor metagenome</name>
    <dbReference type="NCBI Taxonomy" id="1076179"/>
    <lineage>
        <taxon>unclassified sequences</taxon>
        <taxon>metagenomes</taxon>
        <taxon>ecological metagenomes</taxon>
    </lineage>
</organism>
<sequence>MDHFVPLAGHRLSFEEGIDGYMHHLKRFRVQGTFQDGPVADAGALLAFDRRQFAAAHQQPFAAPPEIDSGEQLRQIRFQRLRDGHQHRQRRNRAEVLDFGNQPGGQPGRFRQLLKRFSARPAQFPEPGSESDQLFSHHFSCFFACNE</sequence>
<gene>
    <name evidence="1" type="ORF">SDC9_140989</name>
</gene>
<dbReference type="AlphaFoldDB" id="A0A645DWU5"/>
<evidence type="ECO:0000313" key="1">
    <source>
        <dbReference type="EMBL" id="MPM93847.1"/>
    </source>
</evidence>
<comment type="caution">
    <text evidence="1">The sequence shown here is derived from an EMBL/GenBank/DDBJ whole genome shotgun (WGS) entry which is preliminary data.</text>
</comment>
<proteinExistence type="predicted"/>